<accession>A0A844TAK2</accession>
<reference evidence="3 4" key="1">
    <citation type="submission" date="2019-12" db="EMBL/GenBank/DDBJ databases">
        <title>Draft genome sequences Bradyrhizobium cajani AMBPC1010, Bradyrhizobium pachyrhizi AMBPC1040 and Bradyrhizobium yuanmingense ALSPC3051, three plant growth promoting strains isolated from nodules of Cajanus cajan L. in Dominican Republic.</title>
        <authorList>
            <person name="Flores-Felix J.D."/>
            <person name="Araujo J."/>
            <person name="Diaz-Alcantara C."/>
            <person name="Gonzalez-Andres F."/>
            <person name="Velazquez E."/>
        </authorList>
    </citation>
    <scope>NUCLEOTIDE SEQUENCE [LARGE SCALE GENOMIC DNA]</scope>
    <source>
        <strain evidence="3 4">1010</strain>
    </source>
</reference>
<dbReference type="OrthoDB" id="8234538at2"/>
<evidence type="ECO:0000313" key="4">
    <source>
        <dbReference type="Proteomes" id="UP000449969"/>
    </source>
</evidence>
<dbReference type="AlphaFoldDB" id="A0A844TAK2"/>
<keyword evidence="1" id="KW-1133">Transmembrane helix</keyword>
<dbReference type="Proteomes" id="UP000449969">
    <property type="component" value="Unassembled WGS sequence"/>
</dbReference>
<protein>
    <recommendedName>
        <fullName evidence="5">HPP family protein</fullName>
    </recommendedName>
</protein>
<evidence type="ECO:0000313" key="3">
    <source>
        <dbReference type="EMBL" id="MVT76047.1"/>
    </source>
</evidence>
<dbReference type="EMBL" id="WQNE01000021">
    <property type="protein sequence ID" value="MVT76047.1"/>
    <property type="molecule type" value="Genomic_DNA"/>
</dbReference>
<keyword evidence="1" id="KW-0812">Transmembrane</keyword>
<evidence type="ECO:0000256" key="1">
    <source>
        <dbReference type="SAM" id="Phobius"/>
    </source>
</evidence>
<feature type="transmembrane region" description="Helical" evidence="1">
    <location>
        <begin position="65"/>
        <end position="83"/>
    </location>
</feature>
<feature type="signal peptide" evidence="2">
    <location>
        <begin position="1"/>
        <end position="22"/>
    </location>
</feature>
<gene>
    <name evidence="3" type="ORF">GPL20_23860</name>
</gene>
<evidence type="ECO:0000256" key="2">
    <source>
        <dbReference type="SAM" id="SignalP"/>
    </source>
</evidence>
<proteinExistence type="predicted"/>
<comment type="caution">
    <text evidence="3">The sequence shown here is derived from an EMBL/GenBank/DDBJ whole genome shotgun (WGS) entry which is preliminary data.</text>
</comment>
<name>A0A844TAK2_9BRAD</name>
<keyword evidence="2" id="KW-0732">Signal</keyword>
<organism evidence="3 4">
    <name type="scientific">Bradyrhizobium cajani</name>
    <dbReference type="NCBI Taxonomy" id="1928661"/>
    <lineage>
        <taxon>Bacteria</taxon>
        <taxon>Pseudomonadati</taxon>
        <taxon>Pseudomonadota</taxon>
        <taxon>Alphaproteobacteria</taxon>
        <taxon>Hyphomicrobiales</taxon>
        <taxon>Nitrobacteraceae</taxon>
        <taxon>Bradyrhizobium</taxon>
    </lineage>
</organism>
<feature type="transmembrane region" description="Helical" evidence="1">
    <location>
        <begin position="130"/>
        <end position="154"/>
    </location>
</feature>
<sequence length="160" mass="17078">MSRLLKLQFLGPLALFVATLSAELAARALERAPSSETLWYLNLRVFGLFQRSHETLCGYVDLEGFQLFGIALPIFALACAGLVMHSKLPLAVSTQFAAGYAGFLLMSWQSPAPSTTQAALGWIAVPSGEGFYILAGILGVTLLSCVISHLLYLCPARAGA</sequence>
<evidence type="ECO:0008006" key="5">
    <source>
        <dbReference type="Google" id="ProtNLM"/>
    </source>
</evidence>
<dbReference type="RefSeq" id="WP_157332171.1">
    <property type="nucleotide sequence ID" value="NZ_JANADL010000004.1"/>
</dbReference>
<feature type="chain" id="PRO_5032811516" description="HPP family protein" evidence="2">
    <location>
        <begin position="23"/>
        <end position="160"/>
    </location>
</feature>
<keyword evidence="4" id="KW-1185">Reference proteome</keyword>
<keyword evidence="1" id="KW-0472">Membrane</keyword>
<feature type="transmembrane region" description="Helical" evidence="1">
    <location>
        <begin position="90"/>
        <end position="110"/>
    </location>
</feature>